<keyword evidence="2" id="KW-0255">Endonuclease</keyword>
<dbReference type="GO" id="GO:0000175">
    <property type="term" value="F:3'-5'-RNA exonuclease activity"/>
    <property type="evidence" value="ECO:0007669"/>
    <property type="project" value="TreeGrafter"/>
</dbReference>
<dbReference type="EMBL" id="JAHCMY010000001">
    <property type="protein sequence ID" value="MBS9522898.1"/>
    <property type="molecule type" value="Genomic_DNA"/>
</dbReference>
<evidence type="ECO:0000313" key="3">
    <source>
        <dbReference type="Proteomes" id="UP001319104"/>
    </source>
</evidence>
<dbReference type="SUPFAM" id="SSF56219">
    <property type="entry name" value="DNase I-like"/>
    <property type="match status" value="1"/>
</dbReference>
<protein>
    <submittedName>
        <fullName evidence="2">Endonuclease/exonuclease/phosphatase family protein</fullName>
    </submittedName>
</protein>
<dbReference type="PANTHER" id="PTHR12121">
    <property type="entry name" value="CARBON CATABOLITE REPRESSOR PROTEIN 4"/>
    <property type="match status" value="1"/>
</dbReference>
<dbReference type="InterPro" id="IPR005135">
    <property type="entry name" value="Endo/exonuclease/phosphatase"/>
</dbReference>
<dbReference type="Proteomes" id="UP001319104">
    <property type="component" value="Unassembled WGS sequence"/>
</dbReference>
<comment type="caution">
    <text evidence="2">The sequence shown here is derived from an EMBL/GenBank/DDBJ whole genome shotgun (WGS) entry which is preliminary data.</text>
</comment>
<keyword evidence="2" id="KW-0540">Nuclease</keyword>
<dbReference type="CDD" id="cd09083">
    <property type="entry name" value="EEP-1"/>
    <property type="match status" value="1"/>
</dbReference>
<accession>A0AAP2CEF2</accession>
<keyword evidence="3" id="KW-1185">Reference proteome</keyword>
<sequence>MMKTLTTLVLFVTLTISGFSQSLNIASYNIRFDSPTDEGNMWEDRAPHLINLIKFHQMDIIGTQEGMHHQLEKMQAELGFPYIGVGRDKGDEEGEFSAIFYNPDKFELLEEDTFWLSETPDEPSVGWDAQLPRVCTYGKFKHEEFGEFYVFNVHYDHVGQQAREESSKLVMEKIQEINTAEHPVIFMGDMNVTDDNPAYKTVEEAGMLKDTYHLAPFHSIGPKGTFNAFDWDRLPENRIDYIFITNDFEVIRHGTLSDNYGKKYPSDHFPVLTEIKRK</sequence>
<feature type="domain" description="Endonuclease/exonuclease/phosphatase" evidence="1">
    <location>
        <begin position="26"/>
        <end position="268"/>
    </location>
</feature>
<name>A0AAP2CEF2_9BACT</name>
<dbReference type="InterPro" id="IPR050410">
    <property type="entry name" value="CCR4/nocturin_mRNA_transcr"/>
</dbReference>
<evidence type="ECO:0000259" key="1">
    <source>
        <dbReference type="Pfam" id="PF03372"/>
    </source>
</evidence>
<keyword evidence="2" id="KW-0378">Hydrolase</keyword>
<dbReference type="PANTHER" id="PTHR12121:SF36">
    <property type="entry name" value="ENDONUCLEASE_EXONUCLEASE_PHOSPHATASE DOMAIN-CONTAINING PROTEIN"/>
    <property type="match status" value="1"/>
</dbReference>
<dbReference type="RefSeq" id="WP_213943774.1">
    <property type="nucleotide sequence ID" value="NZ_JAHCMY010000001.1"/>
</dbReference>
<dbReference type="Pfam" id="PF03372">
    <property type="entry name" value="Exo_endo_phos"/>
    <property type="match status" value="1"/>
</dbReference>
<reference evidence="2 3" key="1">
    <citation type="submission" date="2021-05" db="EMBL/GenBank/DDBJ databases">
        <authorList>
            <person name="Zhang Z.D."/>
            <person name="Osman G."/>
        </authorList>
    </citation>
    <scope>NUCLEOTIDE SEQUENCE [LARGE SCALE GENOMIC DNA]</scope>
    <source>
        <strain evidence="2 3">KCTC 32217</strain>
    </source>
</reference>
<dbReference type="Gene3D" id="3.60.10.10">
    <property type="entry name" value="Endonuclease/exonuclease/phosphatase"/>
    <property type="match status" value="1"/>
</dbReference>
<dbReference type="AlphaFoldDB" id="A0AAP2CEF2"/>
<gene>
    <name evidence="2" type="ORF">KI659_02605</name>
</gene>
<dbReference type="InterPro" id="IPR036691">
    <property type="entry name" value="Endo/exonu/phosph_ase_sf"/>
</dbReference>
<proteinExistence type="predicted"/>
<evidence type="ECO:0000313" key="2">
    <source>
        <dbReference type="EMBL" id="MBS9522898.1"/>
    </source>
</evidence>
<dbReference type="GO" id="GO:0004519">
    <property type="term" value="F:endonuclease activity"/>
    <property type="evidence" value="ECO:0007669"/>
    <property type="project" value="UniProtKB-KW"/>
</dbReference>
<organism evidence="2 3">
    <name type="scientific">Litoribacter ruber</name>
    <dbReference type="NCBI Taxonomy" id="702568"/>
    <lineage>
        <taxon>Bacteria</taxon>
        <taxon>Pseudomonadati</taxon>
        <taxon>Bacteroidota</taxon>
        <taxon>Cytophagia</taxon>
        <taxon>Cytophagales</taxon>
        <taxon>Cyclobacteriaceae</taxon>
        <taxon>Litoribacter</taxon>
    </lineage>
</organism>